<feature type="non-terminal residue" evidence="3">
    <location>
        <position position="1"/>
    </location>
</feature>
<comment type="caution">
    <text evidence="3">The sequence shown here is derived from an EMBL/GenBank/DDBJ whole genome shotgun (WGS) entry which is preliminary data.</text>
</comment>
<sequence>MSIVVYEPGTFAILGYILALLLWVCMVLIIAYYYYYHEWREEESIGMRDIESGDIQSSLSATTSERDIQSSLSATTSERDIQSSFSPICIAFLAMRALPPRDIFV</sequence>
<evidence type="ECO:0000256" key="1">
    <source>
        <dbReference type="SAM" id="MobiDB-lite"/>
    </source>
</evidence>
<accession>A0A371ETG6</accession>
<feature type="transmembrane region" description="Helical" evidence="2">
    <location>
        <begin position="12"/>
        <end position="35"/>
    </location>
</feature>
<keyword evidence="2" id="KW-1133">Transmembrane helix</keyword>
<dbReference type="AlphaFoldDB" id="A0A371ETG6"/>
<dbReference type="EMBL" id="QJKJ01012173">
    <property type="protein sequence ID" value="RDX69294.1"/>
    <property type="molecule type" value="Genomic_DNA"/>
</dbReference>
<keyword evidence="2" id="KW-0812">Transmembrane</keyword>
<evidence type="ECO:0000313" key="4">
    <source>
        <dbReference type="Proteomes" id="UP000257109"/>
    </source>
</evidence>
<keyword evidence="2" id="KW-0472">Membrane</keyword>
<evidence type="ECO:0000313" key="3">
    <source>
        <dbReference type="EMBL" id="RDX69294.1"/>
    </source>
</evidence>
<gene>
    <name evidence="3" type="ORF">CR513_51613</name>
</gene>
<organism evidence="3 4">
    <name type="scientific">Mucuna pruriens</name>
    <name type="common">Velvet bean</name>
    <name type="synonym">Dolichos pruriens</name>
    <dbReference type="NCBI Taxonomy" id="157652"/>
    <lineage>
        <taxon>Eukaryota</taxon>
        <taxon>Viridiplantae</taxon>
        <taxon>Streptophyta</taxon>
        <taxon>Embryophyta</taxon>
        <taxon>Tracheophyta</taxon>
        <taxon>Spermatophyta</taxon>
        <taxon>Magnoliopsida</taxon>
        <taxon>eudicotyledons</taxon>
        <taxon>Gunneridae</taxon>
        <taxon>Pentapetalae</taxon>
        <taxon>rosids</taxon>
        <taxon>fabids</taxon>
        <taxon>Fabales</taxon>
        <taxon>Fabaceae</taxon>
        <taxon>Papilionoideae</taxon>
        <taxon>50 kb inversion clade</taxon>
        <taxon>NPAAA clade</taxon>
        <taxon>indigoferoid/millettioid clade</taxon>
        <taxon>Phaseoleae</taxon>
        <taxon>Mucuna</taxon>
    </lineage>
</organism>
<reference evidence="3" key="1">
    <citation type="submission" date="2018-05" db="EMBL/GenBank/DDBJ databases">
        <title>Draft genome of Mucuna pruriens seed.</title>
        <authorList>
            <person name="Nnadi N.E."/>
            <person name="Vos R."/>
            <person name="Hasami M.H."/>
            <person name="Devisetty U.K."/>
            <person name="Aguiy J.C."/>
        </authorList>
    </citation>
    <scope>NUCLEOTIDE SEQUENCE [LARGE SCALE GENOMIC DNA]</scope>
    <source>
        <strain evidence="3">JCA_2017</strain>
    </source>
</reference>
<feature type="region of interest" description="Disordered" evidence="1">
    <location>
        <begin position="57"/>
        <end position="79"/>
    </location>
</feature>
<protein>
    <submittedName>
        <fullName evidence="3">Uncharacterized protein</fullName>
    </submittedName>
</protein>
<evidence type="ECO:0000256" key="2">
    <source>
        <dbReference type="SAM" id="Phobius"/>
    </source>
</evidence>
<proteinExistence type="predicted"/>
<name>A0A371ETG6_MUCPR</name>
<dbReference type="Proteomes" id="UP000257109">
    <property type="component" value="Unassembled WGS sequence"/>
</dbReference>
<keyword evidence="4" id="KW-1185">Reference proteome</keyword>